<proteinExistence type="predicted"/>
<evidence type="ECO:0000313" key="2">
    <source>
        <dbReference type="EMBL" id="CEO53101.1"/>
    </source>
</evidence>
<accession>A0A0B7KEJ0</accession>
<name>A0A0B7KEJ0_BIOOC</name>
<dbReference type="InterPro" id="IPR036047">
    <property type="entry name" value="F-box-like_dom_sf"/>
</dbReference>
<dbReference type="SUPFAM" id="SSF81383">
    <property type="entry name" value="F-box domain"/>
    <property type="match status" value="1"/>
</dbReference>
<organism evidence="2">
    <name type="scientific">Bionectria ochroleuca</name>
    <name type="common">Gliocladium roseum</name>
    <dbReference type="NCBI Taxonomy" id="29856"/>
    <lineage>
        <taxon>Eukaryota</taxon>
        <taxon>Fungi</taxon>
        <taxon>Dikarya</taxon>
        <taxon>Ascomycota</taxon>
        <taxon>Pezizomycotina</taxon>
        <taxon>Sordariomycetes</taxon>
        <taxon>Hypocreomycetidae</taxon>
        <taxon>Hypocreales</taxon>
        <taxon>Bionectriaceae</taxon>
        <taxon>Clonostachys</taxon>
    </lineage>
</organism>
<dbReference type="EMBL" id="CDPU01000033">
    <property type="protein sequence ID" value="CEO53101.1"/>
    <property type="molecule type" value="Genomic_DNA"/>
</dbReference>
<dbReference type="AlphaFoldDB" id="A0A0B7KEJ0"/>
<dbReference type="PROSITE" id="PS50181">
    <property type="entry name" value="FBOX"/>
    <property type="match status" value="1"/>
</dbReference>
<protein>
    <recommendedName>
        <fullName evidence="1">F-box domain-containing protein</fullName>
    </recommendedName>
</protein>
<gene>
    <name evidence="2" type="ORF">BN869_000009159_1</name>
</gene>
<feature type="domain" description="F-box" evidence="1">
    <location>
        <begin position="1"/>
        <end position="50"/>
    </location>
</feature>
<reference evidence="2" key="1">
    <citation type="submission" date="2015-01" db="EMBL/GenBank/DDBJ databases">
        <authorList>
            <person name="Durling Mikael"/>
        </authorList>
    </citation>
    <scope>NUCLEOTIDE SEQUENCE</scope>
</reference>
<dbReference type="Pfam" id="PF00646">
    <property type="entry name" value="F-box"/>
    <property type="match status" value="1"/>
</dbReference>
<dbReference type="InterPro" id="IPR001810">
    <property type="entry name" value="F-box_dom"/>
</dbReference>
<evidence type="ECO:0000259" key="1">
    <source>
        <dbReference type="PROSITE" id="PS50181"/>
    </source>
</evidence>
<sequence length="593" mass="66725">MGLLKLPNEIFLMVLGLLDLEDQFNFSLSSRGFQFILRDEGICRLNLQKHASFSPEYRAAQTTHQYAKAWRQITKRKIAIQTANPFLVSIVAVADQFIYRNGALLYIAGRDHLRVLLLQGSVTTELALDPQRLLQSIESLDPTWHDYRLSPLHYSCGVVSLLAQDRAAAGGDYLITLEIDQMRSRAYPLATTHRIFIRNDESHLYYGVRSYPTFQNPGSWTLRQINLGSGTEEIGSLDLPSLVGEEIGSNTSFEIFDGYFYGASSEQLFSAEPGTWNSFYYVFRFPIGRITSPTLLPKSLSWRRNPNEGSTDDRWASLGLFQDEKTGGIFICETRKEWNPNAAFSQRNCYRKEIDFPLEDCTGIEQLEDPPGDELDSPAYFETRPPGSVHNGDSGHRASTCTYMDSSIRSYNPTARSFVDLVNDPAPDSANTRRLRLRIRPMARISDLQPRSVTLTGGEVFMGDSDVKIWPPESPRGEPETQIQRAFSLINPQPSGRVKDWVADDRFVIYQMEESGSRSPSPIIIISFDPGLRFPGLPKALLSQESHGDHLQAVPDLPRVMEPGSVNLAEKVQPLYSFLQGENRPLLGLDLAL</sequence>